<dbReference type="CDD" id="cd00110">
    <property type="entry name" value="LamG"/>
    <property type="match status" value="3"/>
</dbReference>
<dbReference type="PROSITE" id="PS01209">
    <property type="entry name" value="LDLRA_1"/>
    <property type="match status" value="2"/>
</dbReference>
<feature type="region of interest" description="Disordered" evidence="14">
    <location>
        <begin position="483"/>
        <end position="515"/>
    </location>
</feature>
<dbReference type="SMART" id="SM00180">
    <property type="entry name" value="EGF_Lam"/>
    <property type="match status" value="7"/>
</dbReference>
<dbReference type="SMART" id="SM00181">
    <property type="entry name" value="EGF"/>
    <property type="match status" value="6"/>
</dbReference>
<keyword evidence="10" id="KW-0393">Immunoglobulin domain</keyword>
<feature type="disulfide bond" evidence="11">
    <location>
        <begin position="2918"/>
        <end position="2927"/>
    </location>
</feature>
<evidence type="ECO:0000259" key="20">
    <source>
        <dbReference type="PROSITE" id="PS51115"/>
    </source>
</evidence>
<dbReference type="InterPro" id="IPR036055">
    <property type="entry name" value="LDL_receptor-like_sf"/>
</dbReference>
<dbReference type="SMART" id="SM00408">
    <property type="entry name" value="IGc2"/>
    <property type="match status" value="13"/>
</dbReference>
<feature type="disulfide bond" evidence="13">
    <location>
        <begin position="1238"/>
        <end position="1247"/>
    </location>
</feature>
<dbReference type="SMART" id="SM00409">
    <property type="entry name" value="IG"/>
    <property type="match status" value="13"/>
</dbReference>
<dbReference type="InterPro" id="IPR009030">
    <property type="entry name" value="Growth_fac_rcpt_cys_sf"/>
</dbReference>
<keyword evidence="5" id="KW-0677">Repeat</keyword>
<dbReference type="PROSITE" id="PS01248">
    <property type="entry name" value="EGF_LAM_1"/>
    <property type="match status" value="4"/>
</dbReference>
<keyword evidence="6" id="KW-0084">Basement membrane</keyword>
<dbReference type="InterPro" id="IPR000742">
    <property type="entry name" value="EGF"/>
</dbReference>
<dbReference type="SMART" id="SM00192">
    <property type="entry name" value="LDLa"/>
    <property type="match status" value="3"/>
</dbReference>
<evidence type="ECO:0000313" key="21">
    <source>
        <dbReference type="EMBL" id="CAB3254668.1"/>
    </source>
</evidence>
<dbReference type="SUPFAM" id="SSF57184">
    <property type="entry name" value="Growth factor receptor domain"/>
    <property type="match status" value="1"/>
</dbReference>
<evidence type="ECO:0000256" key="9">
    <source>
        <dbReference type="ARBA" id="ARBA00023292"/>
    </source>
</evidence>
<keyword evidence="2" id="KW-0964">Secreted</keyword>
<sequence>MELYLLFCLSLLASSSYALDRNVIRQRILARRVSKEVGMQLDSSLSLNFLNRRTRRASTDLDVVAGSGSEATLDDLAPPVNPSNEVDQSTSGTDWIWYRNDINFLDSIALTPNLKDHHTDEFYDLAGEIMVLLEDYLASQFDGYLEATPLMFTQSGNDAILMVDVGTCESISSDEITNAMVSLVRGGTLGRFRLSPYPFKIKYIGTDPGREECQVTVAPTEPFTTTFTVADEFDVTTATATTTTTEPTPPDAYSSEDDGPVSCGPGQATCKNLQCIDRLYVCDGAIDCYDGSDEDSCSTGTSSECDPTQFLCIGTAICAQKHWRCDGDDDCGNGFDEQNCPNEPNGACPSTHFQCGDGSCVPGSYQCDGEQDCEDNSDERGCSAPVIIVPPPNRMEAKQGETVTMRCEGVGTPTPIISWRVNWGNVPPEPRVTMTSRDGVGTLTIRKVKPSDQGAYTCEGLNRGGAILAVPDLVLVVTDSELEPTATSIPPPLSSPTPADETEECPPGEFNSSSDATGGCKRCFCFGVTDQCHSSNFEFKEIGITFDEPEDVSVVDLEPAEIEGGVPGSPEPINSNQITVNPAAKELQLIDLSKRFLAAAHYWSLPAQFLGAKINSYGGTLKFSFSYNNSYNFPSLPTNNSDVILVGNGQTLVYRDDRPHPSPVNKHTTEAVFDEEKWKKPDGTPVTREDMLTVLSNISSVLLRTAYDNSMLSTGIGDVSLQVAEPKEKTSSPVSAGVIASSVEECICPEGYTGLSCEECDIGYERHMTGPYIGECITTSAPIKVCKKGYTGKNCTECAKGYSPYLGGCTRYPDTYCDVAGSIGVGFGQTCQCKEGCQGPRCNECKPGHYFLSEANAGGCLSCFCMGITDQCTSSNLNRSHVIPNYDRSENFVLTNAAGVETYQNDVVFVTATENRRHPYVVAHLDQLHSDVFYWMLPDEFLGNKLTSYGGQFDYIVQYEQGNSARPITRIADLRLTGNGQTLIHVSGRHPPPGTDTRYVVAIQENNWQKPDGSQASREDLLMVLSNIESFLVRASYSNQMLESRITGMYLVTAVDRETGRERALEVEKCRCPVGYRGLSCEECSSGFYRVQNGNSYLGTCQKCNCHGHSAECDLDSGICQACSHNTVGDNCEVCASGYYGDARAGGVEDCQPCPCPTLGGRTDQVSRPTCRMGRGGQPVCDRCPIGYAGDRCERCAPGYEGDPLSPGGTCRQSASNCDCDPSGAVDNTCDSEGQCNCKESTQGSNCGECRPGFFHLSFEYNGGCLPCFCMGLTRQCTSASYQRNKVVADFSEDNGGFMLTNRQLNTQTTVGFEVVDGFNSLSYPRMETLPRGITYYWRLSEEYQGDKIVSYGGQLNYSVGFTAYRRGSPINEPDVILRGNDIELYSYIPGDVVQNALTERGTVFHAKYWTRADGQAATREHLLMALADVEEILIQATYSTTTLRTTISQVTMETASESAIMSEPALEVEHCVCPDGYEGLSCEDCAPGYTRSGGGIYLGLCTACQCNGHAELCDTETGECLNCRNNRAGAHCENCAPGYFGNPNVENGCRPCACPGIGKNSFSDTCDYDTTSNTLTCTACQEGYTGDRCESCATGYVGNPTDPVDGSCVRIDENHVSDSPDLPRVSVSPKHVNANPGQTVTLRCAVVSRSRVRITWERSGQGLPSNTLVTNNGQTLTLPNVGRSSVGTFECVVANRYGSASDSAVVTLARPQPMIAVHVEEPRQVTVQVGSEVSFVCTAASKVPEAFIVTWTKRGGRLPLNRATDFDGILHITNVDLSDSGTYMCTGSSMYGIAQESATLRVIQVDDAATPVVVVTPNNQSVMKGDDVIFYCNAEGYPDPEVEWQRVDGNPMSNNVHVSGQMLMIPSASMHDRALYRCRASNQHGTAEATGALEVFDGVPPVVTVVTPEVSVIIGESVALRCTATGEPSPTFSWVKRGRLLPPNSFEEGGILRIESAVTNNVGVYQCTAHNTFGQDSGFVRVDVLPQVPAEKPICRTEPQEVTAYVGTNSTTTCYIGGTPMPTMTWEREDGLPLDENIVVKDNKLQVIEVQDSNAGRYVCVATSAGGVTKSRMTLNVVKKDLPHVTVVPARTQRVQVGDNVEFNCQTNESDADVTWLRSNQRPFTGQTSLSGDNRIIRFQNVSLRESGYYSCIASNVVGHREVLVYMEVLQKPVIKVLPARIITLRDGESVALRCMAEGNSRPSVTWKKLSATEGGHTRTMTRYRQASSTLQINRATMHDAGQYMCMAINNAGRSHMEVRVMVHPTSGYEAPIVTVGTSLKHVTVGTEVQLRCVASGTPAPTIVWSKENQDLPAGSRQSEGILYIPQFMTEDAGKYVCKAANELGMDDKSVDVELQFPPSLAVKPSAVVSLAPGQSTNITCSAISGTLPVAFSWKKDDGVASSVLTAGGLMQVTGFDPLTDAGVYTCTGTNDAGSSTTSLTILEANPPIIQVQPTEVTKTVGDFIEFQCTPDGDALDVEISWSRVDGQSLPEDRALTNLNGRLAIEDIQVADAGVYQCTASNAAGTTSDTVTLQVQAAPTAFIDLIGNEDILIEGRTYEIFCNSSGIPKPDMFLYKGDTQLPLDDESRHAMNGTASDSGTYACVANNSVGTTRDTLDVLIHGSPEVKVEPTFLEVRAHEPLTLSCLVNSTLASNITWSKQDGELSPNMNEVLDLGNALPENSGVYVCSAANQVGSVQQQATVVVHSFIPFFSQTERSYVAMDLTPNQFYISFNIKLSFRANSLNGLLLYAFSMGSDFISLNMADGYLDFRFDVGSGSVTIRSASAAVIGEWHTVVISRNGKTGEIRLDDGEVVKGKSPGEFRALDVDSQLYLGGIPRDLDGRLPREIQNLGHDLGFYGCISQLEVNTEVIDMGSPEVNRVGIVRCKTCGADKSDSPCYNEGMCVETYDSKTGFACQCPDGILGDNCQFVEQDLCKEGSCAEHGTCERDLGRELGYRCICETDWVGPRCANQVDNRAPSLSDLFDVVPNRPRLEAKGLLLTMENVTSNFLPKIKPTEDIPETVAFNKESYMMSKSVRASLPQRTDITMRIRRNSRSNGLLLFNRDESNGNDQFSNYHFVSLAIRDNAIEFRFSWGTDTAIIRTPASVIGVGTWHVIRAIRRRGKGKVEVDGRVVARAKASGFGLLGVTGPMFIGGVKFWEGIADKVYVRDGFDGCVSQLKINKKNLAFGKKFAKKNIGVCTEEVVAENNDILSDMQPSGMFLARSRPSARFVRSSYASFHPSTFLHDGAAEQISFRFHATNPEGLIFFHGEVIHDLEGRRASSTSNGRRRNGDFISVGLQASYLVYSFDLGGGRSSATSTFPVVDGLWHKATIVRRGSLALMWIDDHVAPTAVQSASTHNDANTPGRVYVGGAPDVRYATAGLYTSGFAGCLQDFKLTSVSTGRATELGSRYLDDADTPSLDFSSSGALERVKLRACRSEPVGLFNLVNL</sequence>
<evidence type="ECO:0000256" key="15">
    <source>
        <dbReference type="SAM" id="SignalP"/>
    </source>
</evidence>
<feature type="domain" description="Laminin IV type A" evidence="20">
    <location>
        <begin position="1293"/>
        <end position="1471"/>
    </location>
</feature>
<dbReference type="Pfam" id="PF02210">
    <property type="entry name" value="Laminin_G_2"/>
    <property type="match status" value="3"/>
</dbReference>
<dbReference type="PANTHER" id="PTHR12231">
    <property type="entry name" value="CTX-RELATED TYPE I TRANSMEMBRANE PROTEIN"/>
    <property type="match status" value="1"/>
</dbReference>
<feature type="disulfide bond" evidence="13">
    <location>
        <begin position="1581"/>
        <end position="1590"/>
    </location>
</feature>
<evidence type="ECO:0000256" key="11">
    <source>
        <dbReference type="PROSITE-ProRule" id="PRU00076"/>
    </source>
</evidence>
<dbReference type="GO" id="GO:0005604">
    <property type="term" value="C:basement membrane"/>
    <property type="evidence" value="ECO:0007669"/>
    <property type="project" value="UniProtKB-SubCell"/>
</dbReference>
<feature type="domain" description="Ig-like" evidence="19">
    <location>
        <begin position="1812"/>
        <end position="1895"/>
    </location>
</feature>
<dbReference type="FunFam" id="2.10.25.10:FF:000188">
    <property type="entry name" value="Laminin subunit gamma 2"/>
    <property type="match status" value="1"/>
</dbReference>
<dbReference type="Gene3D" id="2.10.25.10">
    <property type="entry name" value="Laminin"/>
    <property type="match status" value="7"/>
</dbReference>
<dbReference type="InterPro" id="IPR013783">
    <property type="entry name" value="Ig-like_fold"/>
</dbReference>
<dbReference type="InterPro" id="IPR003598">
    <property type="entry name" value="Ig_sub2"/>
</dbReference>
<gene>
    <name evidence="21" type="primary">Hspg2</name>
</gene>
<dbReference type="SMART" id="SM00281">
    <property type="entry name" value="LamB"/>
    <property type="match status" value="3"/>
</dbReference>
<feature type="domain" description="Laminin EGF-like" evidence="18">
    <location>
        <begin position="1553"/>
        <end position="1611"/>
    </location>
</feature>
<feature type="disulfide bond" evidence="12">
    <location>
        <begin position="263"/>
        <end position="275"/>
    </location>
</feature>
<evidence type="ECO:0000256" key="8">
    <source>
        <dbReference type="ARBA" id="ARBA00023180"/>
    </source>
</evidence>
<feature type="disulfide bond" evidence="13">
    <location>
        <begin position="1123"/>
        <end position="1132"/>
    </location>
</feature>
<evidence type="ECO:0000256" key="12">
    <source>
        <dbReference type="PROSITE-ProRule" id="PRU00124"/>
    </source>
</evidence>
<keyword evidence="4 15" id="KW-0732">Signal</keyword>
<dbReference type="SUPFAM" id="SSF57424">
    <property type="entry name" value="LDL receptor-like module"/>
    <property type="match status" value="3"/>
</dbReference>
<dbReference type="GO" id="GO:0030154">
    <property type="term" value="P:cell differentiation"/>
    <property type="evidence" value="ECO:0007669"/>
    <property type="project" value="UniProtKB-ARBA"/>
</dbReference>
<evidence type="ECO:0000256" key="7">
    <source>
        <dbReference type="ARBA" id="ARBA00023157"/>
    </source>
</evidence>
<dbReference type="PROSITE" id="PS50026">
    <property type="entry name" value="EGF_3"/>
    <property type="match status" value="2"/>
</dbReference>
<organism evidence="21">
    <name type="scientific">Phallusia mammillata</name>
    <dbReference type="NCBI Taxonomy" id="59560"/>
    <lineage>
        <taxon>Eukaryota</taxon>
        <taxon>Metazoa</taxon>
        <taxon>Chordata</taxon>
        <taxon>Tunicata</taxon>
        <taxon>Ascidiacea</taxon>
        <taxon>Phlebobranchia</taxon>
        <taxon>Ascidiidae</taxon>
        <taxon>Phallusia</taxon>
    </lineage>
</organism>
<keyword evidence="9 13" id="KW-0424">Laminin EGF-like domain</keyword>
<dbReference type="EMBL" id="LR785882">
    <property type="protein sequence ID" value="CAB3254668.1"/>
    <property type="molecule type" value="mRNA"/>
</dbReference>
<feature type="domain" description="Ig-like" evidence="19">
    <location>
        <begin position="1624"/>
        <end position="1708"/>
    </location>
</feature>
<feature type="disulfide bond" evidence="12">
    <location>
        <begin position="367"/>
        <end position="382"/>
    </location>
</feature>
<feature type="chain" id="PRO_5026228804" evidence="15">
    <location>
        <begin position="19"/>
        <end position="3450"/>
    </location>
</feature>
<feature type="disulfide bond" evidence="13">
    <location>
        <begin position="1524"/>
        <end position="1533"/>
    </location>
</feature>
<feature type="domain" description="Ig-like" evidence="19">
    <location>
        <begin position="1987"/>
        <end position="2077"/>
    </location>
</feature>
<dbReference type="PROSITE" id="PS51115">
    <property type="entry name" value="LAMININ_IVA"/>
    <property type="match status" value="3"/>
</dbReference>
<dbReference type="SMART" id="SM00282">
    <property type="entry name" value="LamG"/>
    <property type="match status" value="3"/>
</dbReference>
<feature type="domain" description="Ig-like" evidence="19">
    <location>
        <begin position="385"/>
        <end position="458"/>
    </location>
</feature>
<keyword evidence="11" id="KW-0245">EGF-like domain</keyword>
<dbReference type="FunFam" id="2.10.25.10:FF:000106">
    <property type="entry name" value="Heparan sulfate proteoglycan 2"/>
    <property type="match status" value="1"/>
</dbReference>
<evidence type="ECO:0000259" key="16">
    <source>
        <dbReference type="PROSITE" id="PS50025"/>
    </source>
</evidence>
<dbReference type="InterPro" id="IPR002172">
    <property type="entry name" value="LDrepeatLR_classA_rpt"/>
</dbReference>
<evidence type="ECO:0000256" key="1">
    <source>
        <dbReference type="ARBA" id="ARBA00004302"/>
    </source>
</evidence>
<evidence type="ECO:0000256" key="2">
    <source>
        <dbReference type="ARBA" id="ARBA00022525"/>
    </source>
</evidence>
<dbReference type="Pfam" id="PF24973">
    <property type="entry name" value="EGF_LMN_ATRN"/>
    <property type="match status" value="2"/>
</dbReference>
<dbReference type="InterPro" id="IPR000034">
    <property type="entry name" value="Laminin_IV"/>
</dbReference>
<keyword evidence="8" id="KW-0325">Glycoprotein</keyword>
<dbReference type="PRINTS" id="PR00261">
    <property type="entry name" value="LDLRECEPTOR"/>
</dbReference>
<dbReference type="CDD" id="cd00055">
    <property type="entry name" value="EGF_Lam"/>
    <property type="match status" value="6"/>
</dbReference>
<feature type="domain" description="EGF-like" evidence="17">
    <location>
        <begin position="2931"/>
        <end position="2970"/>
    </location>
</feature>
<dbReference type="InterPro" id="IPR002049">
    <property type="entry name" value="LE_dom"/>
</dbReference>
<dbReference type="PROSITE" id="PS50835">
    <property type="entry name" value="IG_LIKE"/>
    <property type="match status" value="13"/>
</dbReference>
<feature type="domain" description="EGF-like" evidence="17">
    <location>
        <begin position="2890"/>
        <end position="2928"/>
    </location>
</feature>
<proteinExistence type="evidence at transcript level"/>
<dbReference type="InterPro" id="IPR003599">
    <property type="entry name" value="Ig_sub"/>
</dbReference>
<feature type="disulfide bond" evidence="12">
    <location>
        <begin position="270"/>
        <end position="288"/>
    </location>
</feature>
<dbReference type="FunFam" id="4.10.400.10:FF:000034">
    <property type="entry name" value="Low-density lipoprotein receptor-related protein 2"/>
    <property type="match status" value="1"/>
</dbReference>
<feature type="domain" description="Laminin EGF-like" evidence="18">
    <location>
        <begin position="1505"/>
        <end position="1552"/>
    </location>
</feature>
<dbReference type="InterPro" id="IPR023415">
    <property type="entry name" value="LDLR_class-A_CS"/>
</dbReference>
<comment type="subcellular location">
    <subcellularLocation>
        <location evidence="1">Secreted</location>
        <location evidence="1">Extracellular space</location>
        <location evidence="1">Extracellular matrix</location>
        <location evidence="1">Basement membrane</location>
    </subcellularLocation>
</comment>
<dbReference type="SUPFAM" id="SSF48726">
    <property type="entry name" value="Immunoglobulin"/>
    <property type="match status" value="13"/>
</dbReference>
<dbReference type="FunFam" id="2.60.40.10:FF:000032">
    <property type="entry name" value="palladin isoform X1"/>
    <property type="match status" value="2"/>
</dbReference>
<feature type="domain" description="Ig-like" evidence="19">
    <location>
        <begin position="2084"/>
        <end position="2165"/>
    </location>
</feature>
<feature type="disulfide bond" evidence="13">
    <location>
        <begin position="1536"/>
        <end position="1550"/>
    </location>
</feature>
<comment type="caution">
    <text evidence="11">Lacks conserved residue(s) required for the propagation of feature annotation.</text>
</comment>
<evidence type="ECO:0000256" key="3">
    <source>
        <dbReference type="ARBA" id="ARBA00022530"/>
    </source>
</evidence>
<feature type="domain" description="Ig-like" evidence="19">
    <location>
        <begin position="2448"/>
        <end position="2535"/>
    </location>
</feature>
<evidence type="ECO:0000259" key="18">
    <source>
        <dbReference type="PROSITE" id="PS50027"/>
    </source>
</evidence>
<dbReference type="SUPFAM" id="SSF49899">
    <property type="entry name" value="Concanavalin A-like lectins/glucanases"/>
    <property type="match status" value="3"/>
</dbReference>
<feature type="disulfide bond" evidence="12">
    <location>
        <begin position="325"/>
        <end position="340"/>
    </location>
</feature>
<dbReference type="Pfam" id="PF13895">
    <property type="entry name" value="Ig_2"/>
    <property type="match status" value="1"/>
</dbReference>
<evidence type="ECO:0000256" key="6">
    <source>
        <dbReference type="ARBA" id="ARBA00022869"/>
    </source>
</evidence>
<dbReference type="CDD" id="cd00096">
    <property type="entry name" value="Ig"/>
    <property type="match status" value="1"/>
</dbReference>
<feature type="domain" description="Laminin G" evidence="16">
    <location>
        <begin position="2709"/>
        <end position="2889"/>
    </location>
</feature>
<dbReference type="Gene3D" id="4.10.400.10">
    <property type="entry name" value="Low-density Lipoprotein Receptor"/>
    <property type="match status" value="3"/>
</dbReference>
<dbReference type="InterPro" id="IPR007110">
    <property type="entry name" value="Ig-like_dom"/>
</dbReference>
<reference evidence="21" key="1">
    <citation type="submission" date="2020-04" db="EMBL/GenBank/DDBJ databases">
        <authorList>
            <person name="Neveu A P."/>
        </authorList>
    </citation>
    <scope>NUCLEOTIDE SEQUENCE</scope>
    <source>
        <tissue evidence="21">Whole embryo</tissue>
    </source>
</reference>
<dbReference type="Pfam" id="PF13927">
    <property type="entry name" value="Ig_3"/>
    <property type="match status" value="9"/>
</dbReference>
<feature type="disulfide bond" evidence="12">
    <location>
        <begin position="355"/>
        <end position="373"/>
    </location>
</feature>
<dbReference type="InterPro" id="IPR056863">
    <property type="entry name" value="LMN_ATRN_NET-like_EGF"/>
</dbReference>
<feature type="domain" description="Ig-like" evidence="19">
    <location>
        <begin position="2540"/>
        <end position="2620"/>
    </location>
</feature>
<feature type="domain" description="Laminin IV type A" evidence="20">
    <location>
        <begin position="547"/>
        <end position="745"/>
    </location>
</feature>
<dbReference type="FunFam" id="2.10.25.10:FF:000454">
    <property type="entry name" value="Laminin subunit alpha 1"/>
    <property type="match status" value="1"/>
</dbReference>
<keyword evidence="3" id="KW-0272">Extracellular matrix</keyword>
<protein>
    <submittedName>
        <fullName evidence="21">Basement membrane-specific heparan sulfate proteoglycan core protein-like</fullName>
    </submittedName>
</protein>
<evidence type="ECO:0000256" key="14">
    <source>
        <dbReference type="SAM" id="MobiDB-lite"/>
    </source>
</evidence>
<dbReference type="PROSITE" id="PS50025">
    <property type="entry name" value="LAM_G_DOMAIN"/>
    <property type="match status" value="3"/>
</dbReference>
<feature type="disulfide bond" evidence="12">
    <location>
        <begin position="282"/>
        <end position="297"/>
    </location>
</feature>
<feature type="domain" description="Ig-like" evidence="19">
    <location>
        <begin position="2174"/>
        <end position="2263"/>
    </location>
</feature>
<feature type="domain" description="Laminin G" evidence="16">
    <location>
        <begin position="3020"/>
        <end position="3200"/>
    </location>
</feature>
<dbReference type="Gene3D" id="2.60.40.10">
    <property type="entry name" value="Immunoglobulins"/>
    <property type="match status" value="13"/>
</dbReference>
<dbReference type="InterPro" id="IPR001791">
    <property type="entry name" value="Laminin_G"/>
</dbReference>
<dbReference type="Gene3D" id="2.60.120.200">
    <property type="match status" value="3"/>
</dbReference>
<evidence type="ECO:0000259" key="17">
    <source>
        <dbReference type="PROSITE" id="PS50026"/>
    </source>
</evidence>
<feature type="domain" description="Laminin EGF-like" evidence="18">
    <location>
        <begin position="1104"/>
        <end position="1153"/>
    </location>
</feature>
<feature type="domain" description="Laminin G" evidence="16">
    <location>
        <begin position="3226"/>
        <end position="3437"/>
    </location>
</feature>
<dbReference type="PANTHER" id="PTHR12231:SF267">
    <property type="entry name" value="BASEMENT MEMBRANE-SPECIFIC HEPARAN SULFATE PROTEOGLYCAN CORE PROTEIN"/>
    <property type="match status" value="1"/>
</dbReference>
<dbReference type="Pfam" id="PF00052">
    <property type="entry name" value="Laminin_B"/>
    <property type="match status" value="3"/>
</dbReference>
<dbReference type="Pfam" id="PF00057">
    <property type="entry name" value="Ldl_recept_a"/>
    <property type="match status" value="3"/>
</dbReference>
<evidence type="ECO:0000256" key="10">
    <source>
        <dbReference type="ARBA" id="ARBA00023319"/>
    </source>
</evidence>
<accession>A0A6F9DE61</accession>
<feature type="disulfide bond" evidence="11">
    <location>
        <begin position="2960"/>
        <end position="2969"/>
    </location>
</feature>
<feature type="domain" description="Laminin EGF-like" evidence="18">
    <location>
        <begin position="1218"/>
        <end position="1267"/>
    </location>
</feature>
<dbReference type="PROSITE" id="PS50068">
    <property type="entry name" value="LDLRA_2"/>
    <property type="match status" value="3"/>
</dbReference>
<feature type="disulfide bond" evidence="12">
    <location>
        <begin position="348"/>
        <end position="360"/>
    </location>
</feature>
<dbReference type="PROSITE" id="PS00022">
    <property type="entry name" value="EGF_1"/>
    <property type="match status" value="2"/>
</dbReference>
<dbReference type="CDD" id="cd00112">
    <property type="entry name" value="LDLa"/>
    <property type="match status" value="3"/>
</dbReference>
<dbReference type="CDD" id="cd00054">
    <property type="entry name" value="EGF_CA"/>
    <property type="match status" value="1"/>
</dbReference>
<dbReference type="Pfam" id="PF07679">
    <property type="entry name" value="I-set"/>
    <property type="match status" value="2"/>
</dbReference>
<feature type="domain" description="Ig-like" evidence="19">
    <location>
        <begin position="2625"/>
        <end position="2704"/>
    </location>
</feature>
<evidence type="ECO:0000256" key="5">
    <source>
        <dbReference type="ARBA" id="ARBA00022737"/>
    </source>
</evidence>
<evidence type="ECO:0000259" key="19">
    <source>
        <dbReference type="PROSITE" id="PS50835"/>
    </source>
</evidence>
<feature type="domain" description="Laminin IV type A" evidence="20">
    <location>
        <begin position="887"/>
        <end position="1069"/>
    </location>
</feature>
<feature type="domain" description="Ig-like" evidence="19">
    <location>
        <begin position="2360"/>
        <end position="2442"/>
    </location>
</feature>
<feature type="domain" description="Ig-like" evidence="19">
    <location>
        <begin position="1714"/>
        <end position="1802"/>
    </location>
</feature>
<evidence type="ECO:0000256" key="13">
    <source>
        <dbReference type="PROSITE-ProRule" id="PRU00460"/>
    </source>
</evidence>
<dbReference type="PROSITE" id="PS50027">
    <property type="entry name" value="EGF_LAM_2"/>
    <property type="match status" value="4"/>
</dbReference>
<feature type="region of interest" description="Disordered" evidence="14">
    <location>
        <begin position="238"/>
        <end position="260"/>
    </location>
</feature>
<dbReference type="InterPro" id="IPR013098">
    <property type="entry name" value="Ig_I-set"/>
</dbReference>
<dbReference type="Pfam" id="PF00053">
    <property type="entry name" value="EGF_laminin"/>
    <property type="match status" value="6"/>
</dbReference>
<feature type="disulfide bond" evidence="13">
    <location>
        <begin position="1218"/>
        <end position="1230"/>
    </location>
</feature>
<dbReference type="SUPFAM" id="SSF57196">
    <property type="entry name" value="EGF/Laminin"/>
    <property type="match status" value="3"/>
</dbReference>
<evidence type="ECO:0000256" key="4">
    <source>
        <dbReference type="ARBA" id="ARBA00022729"/>
    </source>
</evidence>
<feature type="domain" description="Ig-like" evidence="19">
    <location>
        <begin position="1902"/>
        <end position="1986"/>
    </location>
</feature>
<name>A0A6F9DE61_9ASCI</name>
<dbReference type="InterPro" id="IPR051170">
    <property type="entry name" value="Neural/epithelial_adhesion"/>
</dbReference>
<feature type="signal peptide" evidence="15">
    <location>
        <begin position="1"/>
        <end position="18"/>
    </location>
</feature>
<dbReference type="InterPro" id="IPR013320">
    <property type="entry name" value="ConA-like_dom_sf"/>
</dbReference>
<feature type="domain" description="Ig-like" evidence="19">
    <location>
        <begin position="2273"/>
        <end position="2355"/>
    </location>
</feature>
<dbReference type="InterPro" id="IPR036179">
    <property type="entry name" value="Ig-like_dom_sf"/>
</dbReference>
<keyword evidence="7 11" id="KW-1015">Disulfide bond</keyword>